<organism evidence="2 3">
    <name type="scientific">Dryococelus australis</name>
    <dbReference type="NCBI Taxonomy" id="614101"/>
    <lineage>
        <taxon>Eukaryota</taxon>
        <taxon>Metazoa</taxon>
        <taxon>Ecdysozoa</taxon>
        <taxon>Arthropoda</taxon>
        <taxon>Hexapoda</taxon>
        <taxon>Insecta</taxon>
        <taxon>Pterygota</taxon>
        <taxon>Neoptera</taxon>
        <taxon>Polyneoptera</taxon>
        <taxon>Phasmatodea</taxon>
        <taxon>Verophasmatodea</taxon>
        <taxon>Anareolatae</taxon>
        <taxon>Phasmatidae</taxon>
        <taxon>Eurycanthinae</taxon>
        <taxon>Dryococelus</taxon>
    </lineage>
</organism>
<feature type="signal peptide" evidence="1">
    <location>
        <begin position="1"/>
        <end position="23"/>
    </location>
</feature>
<feature type="chain" id="PRO_5047009761" evidence="1">
    <location>
        <begin position="24"/>
        <end position="93"/>
    </location>
</feature>
<evidence type="ECO:0000313" key="3">
    <source>
        <dbReference type="Proteomes" id="UP001159363"/>
    </source>
</evidence>
<comment type="caution">
    <text evidence="2">The sequence shown here is derived from an EMBL/GenBank/DDBJ whole genome shotgun (WGS) entry which is preliminary data.</text>
</comment>
<gene>
    <name evidence="2" type="ORF">PR048_028669</name>
</gene>
<keyword evidence="3" id="KW-1185">Reference proteome</keyword>
<accession>A0ABQ9GBA1</accession>
<evidence type="ECO:0000256" key="1">
    <source>
        <dbReference type="SAM" id="SignalP"/>
    </source>
</evidence>
<sequence length="93" mass="9611">MKSCVLVILLAVFLLGLVRYSDALTCPLGGCPKDPGCDPAITKENCVDGAFWKYGSPCGCCPVCIPYVGKETISGASFLVHSSVKTPGASLLG</sequence>
<evidence type="ECO:0000313" key="2">
    <source>
        <dbReference type="EMBL" id="KAJ8869676.1"/>
    </source>
</evidence>
<protein>
    <submittedName>
        <fullName evidence="2">Uncharacterized protein</fullName>
    </submittedName>
</protein>
<proteinExistence type="predicted"/>
<reference evidence="2 3" key="1">
    <citation type="submission" date="2023-02" db="EMBL/GenBank/DDBJ databases">
        <title>LHISI_Scaffold_Assembly.</title>
        <authorList>
            <person name="Stuart O.P."/>
            <person name="Cleave R."/>
            <person name="Magrath M.J.L."/>
            <person name="Mikheyev A.S."/>
        </authorList>
    </citation>
    <scope>NUCLEOTIDE SEQUENCE [LARGE SCALE GENOMIC DNA]</scope>
    <source>
        <strain evidence="2">Daus_M_001</strain>
        <tissue evidence="2">Leg muscle</tissue>
    </source>
</reference>
<name>A0ABQ9GBA1_9NEOP</name>
<dbReference type="Proteomes" id="UP001159363">
    <property type="component" value="Chromosome 12"/>
</dbReference>
<dbReference type="EMBL" id="JARBHB010000013">
    <property type="protein sequence ID" value="KAJ8869676.1"/>
    <property type="molecule type" value="Genomic_DNA"/>
</dbReference>
<keyword evidence="1" id="KW-0732">Signal</keyword>